<dbReference type="PANTHER" id="PTHR34129">
    <property type="entry name" value="BLR1139 PROTEIN"/>
    <property type="match status" value="1"/>
</dbReference>
<reference evidence="1 2" key="1">
    <citation type="submission" date="2014-04" db="EMBL/GenBank/DDBJ databases">
        <authorList>
            <consortium name="DOE Joint Genome Institute"/>
            <person name="Kuo A."/>
            <person name="Tarkka M."/>
            <person name="Buscot F."/>
            <person name="Kohler A."/>
            <person name="Nagy L.G."/>
            <person name="Floudas D."/>
            <person name="Copeland A."/>
            <person name="Barry K.W."/>
            <person name="Cichocki N."/>
            <person name="Veneault-Fourrey C."/>
            <person name="LaButti K."/>
            <person name="Lindquist E.A."/>
            <person name="Lipzen A."/>
            <person name="Lundell T."/>
            <person name="Morin E."/>
            <person name="Murat C."/>
            <person name="Sun H."/>
            <person name="Tunlid A."/>
            <person name="Henrissat B."/>
            <person name="Grigoriev I.V."/>
            <person name="Hibbett D.S."/>
            <person name="Martin F."/>
            <person name="Nordberg H.P."/>
            <person name="Cantor M.N."/>
            <person name="Hua S.X."/>
        </authorList>
    </citation>
    <scope>NUCLEOTIDE SEQUENCE [LARGE SCALE GENOMIC DNA]</scope>
    <source>
        <strain evidence="1 2">F 1598</strain>
    </source>
</reference>
<dbReference type="InParanoid" id="A0A0C3CGY8"/>
<dbReference type="PANTHER" id="PTHR34129:SF1">
    <property type="entry name" value="DUF952 DOMAIN-CONTAINING PROTEIN"/>
    <property type="match status" value="1"/>
</dbReference>
<evidence type="ECO:0008006" key="3">
    <source>
        <dbReference type="Google" id="ProtNLM"/>
    </source>
</evidence>
<protein>
    <recommendedName>
        <fullName evidence="3">DUF952 domain-containing protein</fullName>
    </recommendedName>
</protein>
<dbReference type="Pfam" id="PF06108">
    <property type="entry name" value="DUF952"/>
    <property type="match status" value="1"/>
</dbReference>
<gene>
    <name evidence="1" type="ORF">PILCRDRAFT_812904</name>
</gene>
<evidence type="ECO:0000313" key="1">
    <source>
        <dbReference type="EMBL" id="KIM89017.1"/>
    </source>
</evidence>
<sequence length="136" mass="15047">MANKPFPTFVYKIIDAPPPSPIPHTLPLSPLDSQSGFIHLSDANQIPITADLFFSETSTIWLLKVSSAKVEEEKGRLVWPEGLPGCVHLYAETDGAWARLGDGIVVDVKKYDKAAGEKWVDALKEPDDAKWLVDLY</sequence>
<keyword evidence="2" id="KW-1185">Reference proteome</keyword>
<accession>A0A0C3CGY8</accession>
<dbReference type="InterPro" id="IPR009297">
    <property type="entry name" value="DUF952"/>
</dbReference>
<reference evidence="2" key="2">
    <citation type="submission" date="2015-01" db="EMBL/GenBank/DDBJ databases">
        <title>Evolutionary Origins and Diversification of the Mycorrhizal Mutualists.</title>
        <authorList>
            <consortium name="DOE Joint Genome Institute"/>
            <consortium name="Mycorrhizal Genomics Consortium"/>
            <person name="Kohler A."/>
            <person name="Kuo A."/>
            <person name="Nagy L.G."/>
            <person name="Floudas D."/>
            <person name="Copeland A."/>
            <person name="Barry K.W."/>
            <person name="Cichocki N."/>
            <person name="Veneault-Fourrey C."/>
            <person name="LaButti K."/>
            <person name="Lindquist E.A."/>
            <person name="Lipzen A."/>
            <person name="Lundell T."/>
            <person name="Morin E."/>
            <person name="Murat C."/>
            <person name="Riley R."/>
            <person name="Ohm R."/>
            <person name="Sun H."/>
            <person name="Tunlid A."/>
            <person name="Henrissat B."/>
            <person name="Grigoriev I.V."/>
            <person name="Hibbett D.S."/>
            <person name="Martin F."/>
        </authorList>
    </citation>
    <scope>NUCLEOTIDE SEQUENCE [LARGE SCALE GENOMIC DNA]</scope>
    <source>
        <strain evidence="2">F 1598</strain>
    </source>
</reference>
<evidence type="ECO:0000313" key="2">
    <source>
        <dbReference type="Proteomes" id="UP000054166"/>
    </source>
</evidence>
<dbReference type="SUPFAM" id="SSF56399">
    <property type="entry name" value="ADP-ribosylation"/>
    <property type="match status" value="1"/>
</dbReference>
<organism evidence="1 2">
    <name type="scientific">Piloderma croceum (strain F 1598)</name>
    <dbReference type="NCBI Taxonomy" id="765440"/>
    <lineage>
        <taxon>Eukaryota</taxon>
        <taxon>Fungi</taxon>
        <taxon>Dikarya</taxon>
        <taxon>Basidiomycota</taxon>
        <taxon>Agaricomycotina</taxon>
        <taxon>Agaricomycetes</taxon>
        <taxon>Agaricomycetidae</taxon>
        <taxon>Atheliales</taxon>
        <taxon>Atheliaceae</taxon>
        <taxon>Piloderma</taxon>
    </lineage>
</organism>
<name>A0A0C3CGY8_PILCF</name>
<dbReference type="EMBL" id="KN832975">
    <property type="protein sequence ID" value="KIM89017.1"/>
    <property type="molecule type" value="Genomic_DNA"/>
</dbReference>
<dbReference type="AlphaFoldDB" id="A0A0C3CGY8"/>
<dbReference type="STRING" id="765440.A0A0C3CGY8"/>
<dbReference type="HOGENOM" id="CLU_129452_2_0_1"/>
<dbReference type="Proteomes" id="UP000054166">
    <property type="component" value="Unassembled WGS sequence"/>
</dbReference>
<proteinExistence type="predicted"/>
<dbReference type="OrthoDB" id="3335358at2759"/>
<dbReference type="Gene3D" id="3.20.170.20">
    <property type="entry name" value="Protein of unknown function DUF952"/>
    <property type="match status" value="1"/>
</dbReference>